<feature type="compositionally biased region" description="Basic and acidic residues" evidence="1">
    <location>
        <begin position="1"/>
        <end position="11"/>
    </location>
</feature>
<accession>N1NFT1</accession>
<dbReference type="EMBL" id="HF937566">
    <property type="protein sequence ID" value="CCW28750.1"/>
    <property type="molecule type" value="Genomic_DNA"/>
</dbReference>
<dbReference type="AlphaFoldDB" id="N1NFT1"/>
<gene>
    <name evidence="2" type="ORF">ARAX_ADH035P21-002</name>
</gene>
<name>N1NFT1_ARADU</name>
<feature type="region of interest" description="Disordered" evidence="1">
    <location>
        <begin position="176"/>
        <end position="196"/>
    </location>
</feature>
<feature type="region of interest" description="Disordered" evidence="1">
    <location>
        <begin position="115"/>
        <end position="138"/>
    </location>
</feature>
<organism evidence="2">
    <name type="scientific">Arachis duranensis</name>
    <name type="common">Wild peanut</name>
    <dbReference type="NCBI Taxonomy" id="130453"/>
    <lineage>
        <taxon>Eukaryota</taxon>
        <taxon>Viridiplantae</taxon>
        <taxon>Streptophyta</taxon>
        <taxon>Embryophyta</taxon>
        <taxon>Tracheophyta</taxon>
        <taxon>Spermatophyta</taxon>
        <taxon>Magnoliopsida</taxon>
        <taxon>eudicotyledons</taxon>
        <taxon>Gunneridae</taxon>
        <taxon>Pentapetalae</taxon>
        <taxon>rosids</taxon>
        <taxon>fabids</taxon>
        <taxon>Fabales</taxon>
        <taxon>Fabaceae</taxon>
        <taxon>Papilionoideae</taxon>
        <taxon>50 kb inversion clade</taxon>
        <taxon>dalbergioids sensu lato</taxon>
        <taxon>Dalbergieae</taxon>
        <taxon>Pterocarpus clade</taxon>
        <taxon>Arachis</taxon>
    </lineage>
</organism>
<sequence length="196" mass="22230">MASRWNTDRGGRAATGGINEMRENKMKNTETDEFYLYFDHPVDEPEIVENAGKQNTTKVKSIFRQGQKKNTKYRGGTTRWRQDGTQTEEAGQRLGVSSKQIQAMKATIMKAHIRRDADKRDRRRWRTHKTRRRDGDSAVSVTLALSKCVGDRRGGLGLGRGREELGLEREESAFRKGKGECIGEGGRRRSALEGKD</sequence>
<reference evidence="2" key="1">
    <citation type="journal article" date="2013" name="Ann. Bot.">
        <title>The repetitive component of the A genome of peanut (Arachis hypogaea) and its role in remodelling intergenic sequence space since its evolutionary divergence from the B genome.</title>
        <authorList>
            <person name="Bertioli D.J."/>
            <person name="Vidigal B."/>
            <person name="Nielen S."/>
            <person name="Ratnaparkhe M.B."/>
            <person name="Lee T.H."/>
            <person name="Leal-Bertioli S.C."/>
            <person name="Kim C."/>
            <person name="Guimaraes P.M."/>
            <person name="Seijo G."/>
            <person name="Schwarzacher T."/>
            <person name="Paterson A.H."/>
            <person name="Heslop-Harrison P."/>
            <person name="Araujo A.C."/>
        </authorList>
    </citation>
    <scope>NUCLEOTIDE SEQUENCE</scope>
</reference>
<reference evidence="2" key="2">
    <citation type="submission" date="2013-04" db="EMBL/GenBank/DDBJ databases">
        <authorList>
            <person name="Bertioli D."/>
        </authorList>
    </citation>
    <scope>NUCLEOTIDE SEQUENCE</scope>
</reference>
<evidence type="ECO:0000256" key="1">
    <source>
        <dbReference type="SAM" id="MobiDB-lite"/>
    </source>
</evidence>
<evidence type="ECO:0000313" key="2">
    <source>
        <dbReference type="EMBL" id="CCW28750.1"/>
    </source>
</evidence>
<feature type="region of interest" description="Disordered" evidence="1">
    <location>
        <begin position="1"/>
        <end position="25"/>
    </location>
</feature>
<feature type="region of interest" description="Disordered" evidence="1">
    <location>
        <begin position="66"/>
        <end position="98"/>
    </location>
</feature>
<protein>
    <submittedName>
        <fullName evidence="2">Uncharacterized protein</fullName>
    </submittedName>
</protein>
<feature type="compositionally biased region" description="Basic residues" evidence="1">
    <location>
        <begin position="121"/>
        <end position="132"/>
    </location>
</feature>
<proteinExistence type="predicted"/>
<feature type="compositionally biased region" description="Polar residues" evidence="1">
    <location>
        <begin position="83"/>
        <end position="98"/>
    </location>
</feature>